<evidence type="ECO:0000259" key="4">
    <source>
        <dbReference type="Pfam" id="PF03178"/>
    </source>
</evidence>
<dbReference type="OrthoDB" id="433457at2759"/>
<feature type="domain" description="RSE1/DDB1/CPSF1 first beta-propeller" evidence="5">
    <location>
        <begin position="12"/>
        <end position="373"/>
    </location>
</feature>
<feature type="domain" description="RSE1/DDB1/CPSF1 C-terminal" evidence="4">
    <location>
        <begin position="986"/>
        <end position="1165"/>
    </location>
</feature>
<dbReference type="PANTHER" id="PTHR10644">
    <property type="entry name" value="DNA REPAIR/RNA PROCESSING CPSF FAMILY"/>
    <property type="match status" value="1"/>
</dbReference>
<keyword evidence="2" id="KW-0539">Nucleus</keyword>
<dbReference type="AlphaFoldDB" id="A0A6A6P526"/>
<dbReference type="GO" id="GO:0003676">
    <property type="term" value="F:nucleic acid binding"/>
    <property type="evidence" value="ECO:0007669"/>
    <property type="project" value="InterPro"/>
</dbReference>
<dbReference type="Pfam" id="PF10433">
    <property type="entry name" value="Beta-prop_RSE1_1st"/>
    <property type="match status" value="1"/>
</dbReference>
<dbReference type="InterPro" id="IPR004871">
    <property type="entry name" value="RSE1/DDB1/CPSF1_C"/>
</dbReference>
<gene>
    <name evidence="7" type="ORF">BDY21DRAFT_317971</name>
</gene>
<dbReference type="EMBL" id="MU001676">
    <property type="protein sequence ID" value="KAF2458907.1"/>
    <property type="molecule type" value="Genomic_DNA"/>
</dbReference>
<feature type="region of interest" description="Disordered" evidence="3">
    <location>
        <begin position="956"/>
        <end position="985"/>
    </location>
</feature>
<dbReference type="Gene3D" id="2.130.10.10">
    <property type="entry name" value="YVTN repeat-like/Quinoprotein amine dehydrogenase"/>
    <property type="match status" value="3"/>
</dbReference>
<evidence type="ECO:0000259" key="6">
    <source>
        <dbReference type="Pfam" id="PF23726"/>
    </source>
</evidence>
<dbReference type="Gene3D" id="1.10.150.910">
    <property type="match status" value="1"/>
</dbReference>
<evidence type="ECO:0000256" key="3">
    <source>
        <dbReference type="SAM" id="MobiDB-lite"/>
    </source>
</evidence>
<dbReference type="InterPro" id="IPR011044">
    <property type="entry name" value="Quino_amine_DH_bsu"/>
</dbReference>
<dbReference type="InterPro" id="IPR058543">
    <property type="entry name" value="Beta-prop_RSE1/DDB1/CPSF1_2nd"/>
</dbReference>
<dbReference type="InterPro" id="IPR050358">
    <property type="entry name" value="RSE1/DDB1/CFT1"/>
</dbReference>
<dbReference type="GO" id="GO:0005634">
    <property type="term" value="C:nucleus"/>
    <property type="evidence" value="ECO:0007669"/>
    <property type="project" value="UniProtKB-SubCell"/>
</dbReference>
<organism evidence="7 8">
    <name type="scientific">Lineolata rhizophorae</name>
    <dbReference type="NCBI Taxonomy" id="578093"/>
    <lineage>
        <taxon>Eukaryota</taxon>
        <taxon>Fungi</taxon>
        <taxon>Dikarya</taxon>
        <taxon>Ascomycota</taxon>
        <taxon>Pezizomycotina</taxon>
        <taxon>Dothideomycetes</taxon>
        <taxon>Dothideomycetes incertae sedis</taxon>
        <taxon>Lineolatales</taxon>
        <taxon>Lineolataceae</taxon>
        <taxon>Lineolata</taxon>
    </lineage>
</organism>
<sequence>MAYITPIHRPSSIRHALALNLLAPDEPSLVVAKSNRLEILSFNPKDGLLKLVHSSPIYGQVAMLDRIRPASSQTDHLFVGTDRFHYFTVSWDAGMRRLRTEKSFVDIADKTARDSQTGDRCQIDPSGRFMTLELYEGVVTVVPFVSKGKRRNEPSSGELGDPIAVRIPEFFVRSSAFMHKHPAASGADGAMQGSSKGAPRLALLYEDTHKKVRVKIRHLLYTPGTGADNEVAELSNAYDIKDDLELGSSHLIPIPRPIYGLLILGETSISYYHDDTQEIKSRPLQEATMFVCWEAIDAYRYVLADDYGQLYLIMLEVGDNERVSGWRMDKLGETSRASTLVYLGAGFVFIGSHQGDSRLVRIVPGAIEVLQTFHNIAPILDLSIMDMGNRSKEQMSEFSSGQARLVTGSGSYKDGSLRSVRSGVGMEDLGVLGNLEAVIELFGLKSNPASGLFDTLVATFVTETRFFCFDEQGTVEEVSEFKGFSMTENSLLVQNISGGRILQVTRSGVRVSDLESGVLESEWTPPNGKNITNVGASDTIVVLAVGDVHLVVLDVANDLRIISEKEISSGDQVSCIEVSTIAPDVCFVGFWQTTSIVMMELDTLEDIRTESIADDNGVSVPRSILVANIHAYEPPVLLVSRADGYINTFAMDPNTHSLTDKKSIILGSQQIKLKLLPQPNGLSNVFAICEHPSLIYGSEGHLMCSAITAEDATSVCLFNQAAFPNAVAIATEEGEVKLSLIDAERTTHVQTLPVHETVRRIAYSPALRAFGLGTIKRTLTAGEEVVESRFKLVDELMFKELDTFELEREELVECVIRAELTDGRGDVAERFVVGTSSLVDTDDTAAVGETVTPQGRMIVLEVTQDRKVKMVAELKLKGACRCLGIVDDDKIVAGLVKTVAVYAFHHDVGSKAYLSKRASYRAATAPIDLSICGNDTIAVGDLMKSLTILKYTSRGNRKGATGEDVEGNEEKKPAQSRPPPRSSLPDSLVEVARHYATSWVTAVAEVSKDTFVQADAEGNLLVLERETSGVTEDDNRRLKVMADFRLGELTNRIRAFATAPMPTTLPQTAAQDAMKLAAAAPPVVPRAFVATVEGSIYLFGLIAPHAQNLLIELQRGMAGAAAAGLGAGSLGEVPFDAYRAFRSQTVTGRDEPMRFVDGELVERFVDAAPEVQREIVKGMAGVVGFPARDSEGLEEGVAVVKVVVERLRLLH</sequence>
<protein>
    <submittedName>
        <fullName evidence="7">Mono-functional DNA-alkylating methyl methanesulfonate N-term-domain-containing protein</fullName>
    </submittedName>
</protein>
<evidence type="ECO:0000256" key="1">
    <source>
        <dbReference type="ARBA" id="ARBA00004123"/>
    </source>
</evidence>
<dbReference type="InterPro" id="IPR018846">
    <property type="entry name" value="Beta-prop_RSE1/DDB1/CPSF1_1st"/>
</dbReference>
<evidence type="ECO:0000259" key="5">
    <source>
        <dbReference type="Pfam" id="PF10433"/>
    </source>
</evidence>
<evidence type="ECO:0000256" key="2">
    <source>
        <dbReference type="ARBA" id="ARBA00023242"/>
    </source>
</evidence>
<proteinExistence type="predicted"/>
<evidence type="ECO:0000313" key="8">
    <source>
        <dbReference type="Proteomes" id="UP000799766"/>
    </source>
</evidence>
<feature type="domain" description="RSE1/DDB1/CPSF1 C-terminal" evidence="4">
    <location>
        <begin position="788"/>
        <end position="955"/>
    </location>
</feature>
<name>A0A6A6P526_9PEZI</name>
<dbReference type="SUPFAM" id="SSF50969">
    <property type="entry name" value="YVTN repeat-like/Quinoprotein amine dehydrogenase"/>
    <property type="match status" value="1"/>
</dbReference>
<dbReference type="Proteomes" id="UP000799766">
    <property type="component" value="Unassembled WGS sequence"/>
</dbReference>
<dbReference type="Pfam" id="PF23726">
    <property type="entry name" value="Beta-prop_RSE1_2nd"/>
    <property type="match status" value="1"/>
</dbReference>
<feature type="domain" description="RSE1/DDB1/CPSF1 second beta-propeller" evidence="6">
    <location>
        <begin position="429"/>
        <end position="738"/>
    </location>
</feature>
<keyword evidence="8" id="KW-1185">Reference proteome</keyword>
<comment type="subcellular location">
    <subcellularLocation>
        <location evidence="1">Nucleus</location>
    </subcellularLocation>
</comment>
<dbReference type="Pfam" id="PF03178">
    <property type="entry name" value="CPSF_A"/>
    <property type="match status" value="2"/>
</dbReference>
<reference evidence="7" key="1">
    <citation type="journal article" date="2020" name="Stud. Mycol.">
        <title>101 Dothideomycetes genomes: a test case for predicting lifestyles and emergence of pathogens.</title>
        <authorList>
            <person name="Haridas S."/>
            <person name="Albert R."/>
            <person name="Binder M."/>
            <person name="Bloem J."/>
            <person name="Labutti K."/>
            <person name="Salamov A."/>
            <person name="Andreopoulos B."/>
            <person name="Baker S."/>
            <person name="Barry K."/>
            <person name="Bills G."/>
            <person name="Bluhm B."/>
            <person name="Cannon C."/>
            <person name="Castanera R."/>
            <person name="Culley D."/>
            <person name="Daum C."/>
            <person name="Ezra D."/>
            <person name="Gonzalez J."/>
            <person name="Henrissat B."/>
            <person name="Kuo A."/>
            <person name="Liang C."/>
            <person name="Lipzen A."/>
            <person name="Lutzoni F."/>
            <person name="Magnuson J."/>
            <person name="Mondo S."/>
            <person name="Nolan M."/>
            <person name="Ohm R."/>
            <person name="Pangilinan J."/>
            <person name="Park H.-J."/>
            <person name="Ramirez L."/>
            <person name="Alfaro M."/>
            <person name="Sun H."/>
            <person name="Tritt A."/>
            <person name="Yoshinaga Y."/>
            <person name="Zwiers L.-H."/>
            <person name="Turgeon B."/>
            <person name="Goodwin S."/>
            <person name="Spatafora J."/>
            <person name="Crous P."/>
            <person name="Grigoriev I."/>
        </authorList>
    </citation>
    <scope>NUCLEOTIDE SEQUENCE</scope>
    <source>
        <strain evidence="7">ATCC 16933</strain>
    </source>
</reference>
<accession>A0A6A6P526</accession>
<dbReference type="InterPro" id="IPR015943">
    <property type="entry name" value="WD40/YVTN_repeat-like_dom_sf"/>
</dbReference>
<evidence type="ECO:0000313" key="7">
    <source>
        <dbReference type="EMBL" id="KAF2458907.1"/>
    </source>
</evidence>